<organism evidence="1 2">
    <name type="scientific">Rotaria sordida</name>
    <dbReference type="NCBI Taxonomy" id="392033"/>
    <lineage>
        <taxon>Eukaryota</taxon>
        <taxon>Metazoa</taxon>
        <taxon>Spiralia</taxon>
        <taxon>Gnathifera</taxon>
        <taxon>Rotifera</taxon>
        <taxon>Eurotatoria</taxon>
        <taxon>Bdelloidea</taxon>
        <taxon>Philodinida</taxon>
        <taxon>Philodinidae</taxon>
        <taxon>Rotaria</taxon>
    </lineage>
</organism>
<name>A0A815KIS2_9BILA</name>
<protein>
    <submittedName>
        <fullName evidence="1">Uncharacterized protein</fullName>
    </submittedName>
</protein>
<dbReference type="OrthoDB" id="17907at2759"/>
<evidence type="ECO:0000313" key="1">
    <source>
        <dbReference type="EMBL" id="CAF1396201.1"/>
    </source>
</evidence>
<gene>
    <name evidence="1" type="ORF">RFH988_LOCUS34598</name>
</gene>
<reference evidence="1" key="1">
    <citation type="submission" date="2021-02" db="EMBL/GenBank/DDBJ databases">
        <authorList>
            <person name="Nowell W R."/>
        </authorList>
    </citation>
    <scope>NUCLEOTIDE SEQUENCE</scope>
</reference>
<dbReference type="Proteomes" id="UP000663882">
    <property type="component" value="Unassembled WGS sequence"/>
</dbReference>
<comment type="caution">
    <text evidence="1">The sequence shown here is derived from an EMBL/GenBank/DDBJ whole genome shotgun (WGS) entry which is preliminary data.</text>
</comment>
<sequence length="170" mass="20223">METVIRFHTHIFMWCLKPMKSAIVRLFPYLCELESIVPSENLTISRMHVTMTCLHTPILESLIEQLEYLCELESIVSSENLTISRMHVTMTYLHTPFLESLIEQLEHVNTYSIKRKKKFILFFIRKKTLKVCTTSKWHTRQVAMEFIQYMVFCNLFNAGSYKKQLCELVF</sequence>
<dbReference type="AlphaFoldDB" id="A0A815KIS2"/>
<proteinExistence type="predicted"/>
<accession>A0A815KIS2</accession>
<evidence type="ECO:0000313" key="2">
    <source>
        <dbReference type="Proteomes" id="UP000663882"/>
    </source>
</evidence>
<dbReference type="EMBL" id="CAJNOO010004858">
    <property type="protein sequence ID" value="CAF1396201.1"/>
    <property type="molecule type" value="Genomic_DNA"/>
</dbReference>